<dbReference type="AlphaFoldDB" id="Q47UK8"/>
<organism evidence="1 2">
    <name type="scientific">Colwellia psychrerythraea (strain 34H / ATCC BAA-681)</name>
    <name type="common">Vibrio psychroerythus</name>
    <dbReference type="NCBI Taxonomy" id="167879"/>
    <lineage>
        <taxon>Bacteria</taxon>
        <taxon>Pseudomonadati</taxon>
        <taxon>Pseudomonadota</taxon>
        <taxon>Gammaproteobacteria</taxon>
        <taxon>Alteromonadales</taxon>
        <taxon>Colwelliaceae</taxon>
        <taxon>Colwellia</taxon>
    </lineage>
</organism>
<accession>Q47UK8</accession>
<name>Q47UK8_COLP3</name>
<proteinExistence type="predicted"/>
<protein>
    <submittedName>
        <fullName evidence="1">Uncharacterized protein</fullName>
    </submittedName>
</protein>
<dbReference type="KEGG" id="cps:CPS_4875"/>
<dbReference type="HOGENOM" id="CLU_3402977_0_0_6"/>
<dbReference type="EMBL" id="CP000083">
    <property type="protein sequence ID" value="AAZ28660.1"/>
    <property type="molecule type" value="Genomic_DNA"/>
</dbReference>
<evidence type="ECO:0000313" key="1">
    <source>
        <dbReference type="EMBL" id="AAZ28660.1"/>
    </source>
</evidence>
<gene>
    <name evidence="1" type="ordered locus">CPS_4875</name>
</gene>
<sequence length="30" mass="3456">MSLTYKAKATLPALQVMWLLKTMMLNKRCA</sequence>
<reference evidence="1" key="1">
    <citation type="journal article" date="2005" name="Proc. Natl. Acad. Sci. U.S.A.">
        <title>The psychrophilic lifestyle as revealed by the genome sequence of Colwellia psychrerythraea 34H through genomic and proteomic analyses.</title>
        <authorList>
            <person name="Methe B.A."/>
            <person name="Nelson K.E."/>
            <person name="Deming J.W."/>
            <person name="Momen B."/>
            <person name="Melamud E."/>
            <person name="Zhang X."/>
            <person name="Moult J."/>
            <person name="Madupu R."/>
            <person name="Nelson W.C."/>
            <person name="Dodson R.J."/>
            <person name="Brinkac L.M."/>
            <person name="Daugherty S.C."/>
            <person name="Durkin A.S."/>
            <person name="DeBoy R.T."/>
            <person name="Kolonay J.F."/>
            <person name="Sullivan S.A."/>
            <person name="Zhou L."/>
            <person name="Davidsen T.M."/>
            <person name="Wu M."/>
            <person name="Huston A.L."/>
            <person name="Lewis M."/>
            <person name="Weaver B."/>
            <person name="Weidman J.F."/>
            <person name="Khouri H."/>
            <person name="Utterback T.R."/>
            <person name="Feldblyum T.V."/>
            <person name="Fraser C.M."/>
        </authorList>
    </citation>
    <scope>NUCLEOTIDE SEQUENCE [LARGE SCALE GENOMIC DNA]</scope>
    <source>
        <strain evidence="1">34H</strain>
    </source>
</reference>
<evidence type="ECO:0000313" key="2">
    <source>
        <dbReference type="Proteomes" id="UP000000547"/>
    </source>
</evidence>
<dbReference type="Proteomes" id="UP000000547">
    <property type="component" value="Chromosome"/>
</dbReference>